<proteinExistence type="predicted"/>
<dbReference type="AlphaFoldDB" id="A0A4C1VUM3"/>
<reference evidence="1 2" key="1">
    <citation type="journal article" date="2019" name="Commun. Biol.">
        <title>The bagworm genome reveals a unique fibroin gene that provides high tensile strength.</title>
        <authorList>
            <person name="Kono N."/>
            <person name="Nakamura H."/>
            <person name="Ohtoshi R."/>
            <person name="Tomita M."/>
            <person name="Numata K."/>
            <person name="Arakawa K."/>
        </authorList>
    </citation>
    <scope>NUCLEOTIDE SEQUENCE [LARGE SCALE GENOMIC DNA]</scope>
</reference>
<dbReference type="EMBL" id="BGZK01000418">
    <property type="protein sequence ID" value="GBP42441.1"/>
    <property type="molecule type" value="Genomic_DNA"/>
</dbReference>
<dbReference type="Proteomes" id="UP000299102">
    <property type="component" value="Unassembled WGS sequence"/>
</dbReference>
<keyword evidence="2" id="KW-1185">Reference proteome</keyword>
<name>A0A4C1VUM3_EUMVA</name>
<accession>A0A4C1VUM3</accession>
<evidence type="ECO:0000313" key="1">
    <source>
        <dbReference type="EMBL" id="GBP42441.1"/>
    </source>
</evidence>
<sequence length="77" mass="8611">MSKELSLSQVFSNSLRLKRRAPAIGIIENMQCLDRNEVGSSRIPSPYLHAGQSRDEAIDLFDPFTLPCLHSPEELLA</sequence>
<comment type="caution">
    <text evidence="1">The sequence shown here is derived from an EMBL/GenBank/DDBJ whole genome shotgun (WGS) entry which is preliminary data.</text>
</comment>
<protein>
    <submittedName>
        <fullName evidence="1">Uncharacterized protein</fullName>
    </submittedName>
</protein>
<organism evidence="1 2">
    <name type="scientific">Eumeta variegata</name>
    <name type="common">Bagworm moth</name>
    <name type="synonym">Eumeta japonica</name>
    <dbReference type="NCBI Taxonomy" id="151549"/>
    <lineage>
        <taxon>Eukaryota</taxon>
        <taxon>Metazoa</taxon>
        <taxon>Ecdysozoa</taxon>
        <taxon>Arthropoda</taxon>
        <taxon>Hexapoda</taxon>
        <taxon>Insecta</taxon>
        <taxon>Pterygota</taxon>
        <taxon>Neoptera</taxon>
        <taxon>Endopterygota</taxon>
        <taxon>Lepidoptera</taxon>
        <taxon>Glossata</taxon>
        <taxon>Ditrysia</taxon>
        <taxon>Tineoidea</taxon>
        <taxon>Psychidae</taxon>
        <taxon>Oiketicinae</taxon>
        <taxon>Eumeta</taxon>
    </lineage>
</organism>
<evidence type="ECO:0000313" key="2">
    <source>
        <dbReference type="Proteomes" id="UP000299102"/>
    </source>
</evidence>
<gene>
    <name evidence="1" type="ORF">EVAR_47735_1</name>
</gene>